<comment type="subcellular location">
    <subcellularLocation>
        <location evidence="7">Cell membrane</location>
        <topology evidence="7">Multi-pass membrane protein</topology>
    </subcellularLocation>
    <subcellularLocation>
        <location evidence="1">Membrane</location>
    </subcellularLocation>
</comment>
<dbReference type="EC" id="7.1.1.-" evidence="7"/>
<keyword evidence="4 7" id="KW-0812">Transmembrane</keyword>
<name>A0ABU2WEV2_9GAMM</name>
<dbReference type="PANTHER" id="PTHR11058">
    <property type="entry name" value="NADH-UBIQUINONE OXIDOREDUCTASE CHAIN 3"/>
    <property type="match status" value="1"/>
</dbReference>
<dbReference type="InterPro" id="IPR038430">
    <property type="entry name" value="NDAH_ubi_oxred_su3_sf"/>
</dbReference>
<keyword evidence="6 8" id="KW-0472">Membrane</keyword>
<evidence type="ECO:0000256" key="4">
    <source>
        <dbReference type="ARBA" id="ARBA00022692"/>
    </source>
</evidence>
<comment type="caution">
    <text evidence="9">The sequence shown here is derived from an EMBL/GenBank/DDBJ whole genome shotgun (WGS) entry which is preliminary data.</text>
</comment>
<evidence type="ECO:0000256" key="5">
    <source>
        <dbReference type="ARBA" id="ARBA00022989"/>
    </source>
</evidence>
<dbReference type="InterPro" id="IPR000440">
    <property type="entry name" value="NADH_UbQ/plastoQ_OxRdtase_su3"/>
</dbReference>
<comment type="similarity">
    <text evidence="2 7">Belongs to the complex I subunit 3 family.</text>
</comment>
<keyword evidence="7" id="KW-0874">Quinone</keyword>
<evidence type="ECO:0000256" key="3">
    <source>
        <dbReference type="ARBA" id="ARBA00022448"/>
    </source>
</evidence>
<proteinExistence type="inferred from homology"/>
<accession>A0ABU2WEV2</accession>
<dbReference type="Gene3D" id="1.20.58.1610">
    <property type="entry name" value="NADH:ubiquinone/plastoquinone oxidoreductase, chain 3"/>
    <property type="match status" value="1"/>
</dbReference>
<evidence type="ECO:0000256" key="2">
    <source>
        <dbReference type="ARBA" id="ARBA00008472"/>
    </source>
</evidence>
<evidence type="ECO:0000256" key="1">
    <source>
        <dbReference type="ARBA" id="ARBA00004370"/>
    </source>
</evidence>
<dbReference type="Proteomes" id="UP001254608">
    <property type="component" value="Unassembled WGS sequence"/>
</dbReference>
<evidence type="ECO:0000256" key="8">
    <source>
        <dbReference type="SAM" id="Phobius"/>
    </source>
</evidence>
<organism evidence="9 10">
    <name type="scientific">Banduia mediterranea</name>
    <dbReference type="NCBI Taxonomy" id="3075609"/>
    <lineage>
        <taxon>Bacteria</taxon>
        <taxon>Pseudomonadati</taxon>
        <taxon>Pseudomonadota</taxon>
        <taxon>Gammaproteobacteria</taxon>
        <taxon>Nevskiales</taxon>
        <taxon>Algiphilaceae</taxon>
        <taxon>Banduia</taxon>
    </lineage>
</organism>
<evidence type="ECO:0000256" key="7">
    <source>
        <dbReference type="RuleBase" id="RU003639"/>
    </source>
</evidence>
<evidence type="ECO:0000313" key="10">
    <source>
        <dbReference type="Proteomes" id="UP001254608"/>
    </source>
</evidence>
<sequence>MCALMLALSALLGGRSRGRAKEIPFESGIVGAGSARLRLSAKFYLVAMFFVIFDVEALFLYAWAISVREAGWAGFIEATIFIVILGGSLAYLWRIGALEWANRRAYSTKATAVPPENP</sequence>
<feature type="transmembrane region" description="Helical" evidence="8">
    <location>
        <begin position="72"/>
        <end position="93"/>
    </location>
</feature>
<gene>
    <name evidence="9" type="primary">ndhC</name>
    <name evidence="9" type="ORF">RM530_01590</name>
</gene>
<evidence type="ECO:0000256" key="6">
    <source>
        <dbReference type="ARBA" id="ARBA00023136"/>
    </source>
</evidence>
<keyword evidence="9" id="KW-0560">Oxidoreductase</keyword>
<comment type="function">
    <text evidence="7">NDH-1 shuttles electrons from NADH, via FMN and iron-sulfur (Fe-S) centers, to quinones in the respiratory chain.</text>
</comment>
<dbReference type="PANTHER" id="PTHR11058:SF21">
    <property type="entry name" value="NADH-QUINONE OXIDOREDUCTASE SUBUNIT A"/>
    <property type="match status" value="1"/>
</dbReference>
<dbReference type="GO" id="GO:0050136">
    <property type="term" value="F:NADH dehydrogenase (quinone) (non-electrogenic) activity"/>
    <property type="evidence" value="ECO:0007669"/>
    <property type="project" value="UniProtKB-EC"/>
</dbReference>
<keyword evidence="5 8" id="KW-1133">Transmembrane helix</keyword>
<dbReference type="Pfam" id="PF00507">
    <property type="entry name" value="Oxidored_q4"/>
    <property type="match status" value="1"/>
</dbReference>
<feature type="transmembrane region" description="Helical" evidence="8">
    <location>
        <begin position="44"/>
        <end position="65"/>
    </location>
</feature>
<keyword evidence="3" id="KW-0813">Transport</keyword>
<dbReference type="EMBL" id="JAVRIC010000002">
    <property type="protein sequence ID" value="MDT0496060.1"/>
    <property type="molecule type" value="Genomic_DNA"/>
</dbReference>
<protein>
    <recommendedName>
        <fullName evidence="7">NADH-quinone oxidoreductase subunit</fullName>
        <ecNumber evidence="7">7.1.1.-</ecNumber>
    </recommendedName>
</protein>
<reference evidence="9 10" key="1">
    <citation type="submission" date="2023-09" db="EMBL/GenBank/DDBJ databases">
        <authorList>
            <person name="Rey-Velasco X."/>
        </authorList>
    </citation>
    <scope>NUCLEOTIDE SEQUENCE [LARGE SCALE GENOMIC DNA]</scope>
    <source>
        <strain evidence="9 10">W345</strain>
    </source>
</reference>
<keyword evidence="10" id="KW-1185">Reference proteome</keyword>
<comment type="catalytic activity">
    <reaction evidence="7">
        <text>a quinone + NADH + 5 H(+)(in) = a quinol + NAD(+) + 4 H(+)(out)</text>
        <dbReference type="Rhea" id="RHEA:57888"/>
        <dbReference type="ChEBI" id="CHEBI:15378"/>
        <dbReference type="ChEBI" id="CHEBI:24646"/>
        <dbReference type="ChEBI" id="CHEBI:57540"/>
        <dbReference type="ChEBI" id="CHEBI:57945"/>
        <dbReference type="ChEBI" id="CHEBI:132124"/>
    </reaction>
</comment>
<keyword evidence="7" id="KW-0520">NAD</keyword>
<evidence type="ECO:0000313" key="9">
    <source>
        <dbReference type="EMBL" id="MDT0496060.1"/>
    </source>
</evidence>